<protein>
    <submittedName>
        <fullName evidence="4">Response regulator</fullName>
    </submittedName>
</protein>
<dbReference type="PANTHER" id="PTHR44591:SF23">
    <property type="entry name" value="CHEY SUBFAMILY"/>
    <property type="match status" value="1"/>
</dbReference>
<dbReference type="EMBL" id="QLIN01000008">
    <property type="protein sequence ID" value="RAI67498.1"/>
    <property type="molecule type" value="Genomic_DNA"/>
</dbReference>
<keyword evidence="1 2" id="KW-0597">Phosphoprotein</keyword>
<dbReference type="InterPro" id="IPR050595">
    <property type="entry name" value="Bact_response_regulator"/>
</dbReference>
<evidence type="ECO:0000256" key="2">
    <source>
        <dbReference type="PROSITE-ProRule" id="PRU00169"/>
    </source>
</evidence>
<dbReference type="SUPFAM" id="SSF52172">
    <property type="entry name" value="CheY-like"/>
    <property type="match status" value="1"/>
</dbReference>
<reference evidence="4 5" key="1">
    <citation type="submission" date="2018-06" db="EMBL/GenBank/DDBJ databases">
        <authorList>
            <person name="Zhirakovskaya E."/>
        </authorList>
    </citation>
    <scope>NUCLEOTIDE SEQUENCE [LARGE SCALE GENOMIC DNA]</scope>
    <source>
        <strain evidence="4 5">LY3</strain>
    </source>
</reference>
<name>A0A327N4P6_PSEFL</name>
<feature type="modified residue" description="4-aspartylphosphate" evidence="2">
    <location>
        <position position="83"/>
    </location>
</feature>
<dbReference type="PROSITE" id="PS50110">
    <property type="entry name" value="RESPONSE_REGULATORY"/>
    <property type="match status" value="1"/>
</dbReference>
<evidence type="ECO:0000256" key="1">
    <source>
        <dbReference type="ARBA" id="ARBA00022553"/>
    </source>
</evidence>
<evidence type="ECO:0000313" key="4">
    <source>
        <dbReference type="EMBL" id="RAI67498.1"/>
    </source>
</evidence>
<feature type="domain" description="Response regulatory" evidence="3">
    <location>
        <begin position="28"/>
        <end position="149"/>
    </location>
</feature>
<sequence length="153" mass="16682">MSDHDILSDAERELLSAVMLEPDLPLQRVLIVDDDKDARELLSEILALEGIRCKKAASGKAALNILVAEAEIQKPSIGLMITDLRMGQVDGLDLIRQIRESVRAALPIIIVSGDADVKDAIAAMHLNVVDFLLKPIDAGQLLELVKRELGMKP</sequence>
<dbReference type="RefSeq" id="WP_111285593.1">
    <property type="nucleotide sequence ID" value="NZ_QLIN01000008.1"/>
</dbReference>
<dbReference type="Pfam" id="PF00072">
    <property type="entry name" value="Response_reg"/>
    <property type="match status" value="1"/>
</dbReference>
<dbReference type="GO" id="GO:0000160">
    <property type="term" value="P:phosphorelay signal transduction system"/>
    <property type="evidence" value="ECO:0007669"/>
    <property type="project" value="InterPro"/>
</dbReference>
<evidence type="ECO:0000313" key="5">
    <source>
        <dbReference type="Proteomes" id="UP000249493"/>
    </source>
</evidence>
<dbReference type="Proteomes" id="UP000249493">
    <property type="component" value="Unassembled WGS sequence"/>
</dbReference>
<organism evidence="4 5">
    <name type="scientific">Pseudomonas fluorescens</name>
    <dbReference type="NCBI Taxonomy" id="294"/>
    <lineage>
        <taxon>Bacteria</taxon>
        <taxon>Pseudomonadati</taxon>
        <taxon>Pseudomonadota</taxon>
        <taxon>Gammaproteobacteria</taxon>
        <taxon>Pseudomonadales</taxon>
        <taxon>Pseudomonadaceae</taxon>
        <taxon>Pseudomonas</taxon>
    </lineage>
</organism>
<dbReference type="InterPro" id="IPR001789">
    <property type="entry name" value="Sig_transdc_resp-reg_receiver"/>
</dbReference>
<proteinExistence type="predicted"/>
<dbReference type="AlphaFoldDB" id="A0A327N4P6"/>
<dbReference type="Gene3D" id="3.40.50.2300">
    <property type="match status" value="1"/>
</dbReference>
<dbReference type="InterPro" id="IPR011006">
    <property type="entry name" value="CheY-like_superfamily"/>
</dbReference>
<comment type="caution">
    <text evidence="4">The sequence shown here is derived from an EMBL/GenBank/DDBJ whole genome shotgun (WGS) entry which is preliminary data.</text>
</comment>
<accession>A0A327N4P6</accession>
<evidence type="ECO:0000259" key="3">
    <source>
        <dbReference type="PROSITE" id="PS50110"/>
    </source>
</evidence>
<dbReference type="PANTHER" id="PTHR44591">
    <property type="entry name" value="STRESS RESPONSE REGULATOR PROTEIN 1"/>
    <property type="match status" value="1"/>
</dbReference>
<dbReference type="SMART" id="SM00448">
    <property type="entry name" value="REC"/>
    <property type="match status" value="1"/>
</dbReference>
<gene>
    <name evidence="4" type="ORF">DOZ80_19470</name>
</gene>